<evidence type="ECO:0000313" key="8">
    <source>
        <dbReference type="Proteomes" id="UP001596501"/>
    </source>
</evidence>
<evidence type="ECO:0000256" key="5">
    <source>
        <dbReference type="SAM" id="SignalP"/>
    </source>
</evidence>
<keyword evidence="3" id="KW-0227">DNA damage</keyword>
<dbReference type="GO" id="GO:0003910">
    <property type="term" value="F:DNA ligase (ATP) activity"/>
    <property type="evidence" value="ECO:0007669"/>
    <property type="project" value="UniProtKB-EC"/>
</dbReference>
<keyword evidence="1 7" id="KW-0436">Ligase</keyword>
<protein>
    <submittedName>
        <fullName evidence="7">DNA ligase</fullName>
        <ecNumber evidence="7">6.5.1.1</ecNumber>
    </submittedName>
</protein>
<dbReference type="CDD" id="cd08041">
    <property type="entry name" value="OBF_kDNA_ligase_like"/>
    <property type="match status" value="1"/>
</dbReference>
<dbReference type="SUPFAM" id="SSF56091">
    <property type="entry name" value="DNA ligase/mRNA capping enzyme, catalytic domain"/>
    <property type="match status" value="1"/>
</dbReference>
<keyword evidence="4" id="KW-0234">DNA repair</keyword>
<dbReference type="InterPro" id="IPR050326">
    <property type="entry name" value="NAD_dep_DNA_ligaseB"/>
</dbReference>
<proteinExistence type="predicted"/>
<dbReference type="Gene3D" id="3.30.1490.70">
    <property type="match status" value="1"/>
</dbReference>
<dbReference type="EMBL" id="JBHTCA010000016">
    <property type="protein sequence ID" value="MFC7410543.1"/>
    <property type="molecule type" value="Genomic_DNA"/>
</dbReference>
<dbReference type="Gene3D" id="2.40.50.140">
    <property type="entry name" value="Nucleic acid-binding proteins"/>
    <property type="match status" value="1"/>
</dbReference>
<dbReference type="EC" id="6.5.1.1" evidence="7"/>
<keyword evidence="2" id="KW-0235">DNA replication</keyword>
<dbReference type="Pfam" id="PF14743">
    <property type="entry name" value="DNA_ligase_OB_2"/>
    <property type="match status" value="1"/>
</dbReference>
<feature type="domain" description="DNA ligase OB-like" evidence="6">
    <location>
        <begin position="213"/>
        <end position="278"/>
    </location>
</feature>
<name>A0ABW2QT23_9BURK</name>
<dbReference type="RefSeq" id="WP_382225768.1">
    <property type="nucleotide sequence ID" value="NZ_JBHTCA010000016.1"/>
</dbReference>
<evidence type="ECO:0000313" key="7">
    <source>
        <dbReference type="EMBL" id="MFC7410543.1"/>
    </source>
</evidence>
<accession>A0ABW2QT23</accession>
<dbReference type="Proteomes" id="UP001596501">
    <property type="component" value="Unassembled WGS sequence"/>
</dbReference>
<dbReference type="PANTHER" id="PTHR47810:SF1">
    <property type="entry name" value="DNA LIGASE B"/>
    <property type="match status" value="1"/>
</dbReference>
<sequence>MLKLARRGFLLAGLLLVVGWSAAQTPTAPPALMLAGTFKTGIHLPDYWVSEKLDGVRGHWTGSQLITRGGLPVAAPAWFTAGWPNVAMDGELWAGRGRFSDTVSTVRRETPDDGAWRHIRFMVFDLPSHPGSFDERVVAMASLPTTPWLQVVPQQRVGNEKALMALLRQTERQGGEGLMLHRGAAVYQAGRSHDILKLKTHEDAEAQVLGWEPGKGKYEGMVGALLVQTSQGQRFKLGSGLTDAQRRDPPPQGTWVTYRYRGITESGVPRFATFLRVREDLALNGPRTAAPSPR</sequence>
<keyword evidence="8" id="KW-1185">Reference proteome</keyword>
<comment type="caution">
    <text evidence="7">The sequence shown here is derived from an EMBL/GenBank/DDBJ whole genome shotgun (WGS) entry which is preliminary data.</text>
</comment>
<evidence type="ECO:0000259" key="6">
    <source>
        <dbReference type="Pfam" id="PF14743"/>
    </source>
</evidence>
<dbReference type="InterPro" id="IPR029319">
    <property type="entry name" value="DNA_ligase_OB"/>
</dbReference>
<dbReference type="CDD" id="cd07896">
    <property type="entry name" value="Adenylation_kDNA_ligase_like"/>
    <property type="match status" value="1"/>
</dbReference>
<organism evidence="7 8">
    <name type="scientific">Hydrogenophaga atypica</name>
    <dbReference type="NCBI Taxonomy" id="249409"/>
    <lineage>
        <taxon>Bacteria</taxon>
        <taxon>Pseudomonadati</taxon>
        <taxon>Pseudomonadota</taxon>
        <taxon>Betaproteobacteria</taxon>
        <taxon>Burkholderiales</taxon>
        <taxon>Comamonadaceae</taxon>
        <taxon>Hydrogenophaga</taxon>
    </lineage>
</organism>
<gene>
    <name evidence="7" type="ORF">ACFQPB_16900</name>
</gene>
<evidence type="ECO:0000256" key="3">
    <source>
        <dbReference type="ARBA" id="ARBA00022763"/>
    </source>
</evidence>
<evidence type="ECO:0000256" key="2">
    <source>
        <dbReference type="ARBA" id="ARBA00022705"/>
    </source>
</evidence>
<dbReference type="NCBIfam" id="NF006592">
    <property type="entry name" value="PRK09125.1"/>
    <property type="match status" value="1"/>
</dbReference>
<feature type="chain" id="PRO_5045142914" evidence="5">
    <location>
        <begin position="24"/>
        <end position="294"/>
    </location>
</feature>
<dbReference type="Gene3D" id="3.30.470.30">
    <property type="entry name" value="DNA ligase/mRNA capping enzyme"/>
    <property type="match status" value="1"/>
</dbReference>
<dbReference type="PANTHER" id="PTHR47810">
    <property type="entry name" value="DNA LIGASE"/>
    <property type="match status" value="1"/>
</dbReference>
<reference evidence="8" key="1">
    <citation type="journal article" date="2019" name="Int. J. Syst. Evol. Microbiol.">
        <title>The Global Catalogue of Microorganisms (GCM) 10K type strain sequencing project: providing services to taxonomists for standard genome sequencing and annotation.</title>
        <authorList>
            <consortium name="The Broad Institute Genomics Platform"/>
            <consortium name="The Broad Institute Genome Sequencing Center for Infectious Disease"/>
            <person name="Wu L."/>
            <person name="Ma J."/>
        </authorList>
    </citation>
    <scope>NUCLEOTIDE SEQUENCE [LARGE SCALE GENOMIC DNA]</scope>
    <source>
        <strain evidence="8">CGMCC 1.12371</strain>
    </source>
</reference>
<keyword evidence="5" id="KW-0732">Signal</keyword>
<evidence type="ECO:0000256" key="4">
    <source>
        <dbReference type="ARBA" id="ARBA00023204"/>
    </source>
</evidence>
<dbReference type="SUPFAM" id="SSF50249">
    <property type="entry name" value="Nucleic acid-binding proteins"/>
    <property type="match status" value="1"/>
</dbReference>
<feature type="signal peptide" evidence="5">
    <location>
        <begin position="1"/>
        <end position="23"/>
    </location>
</feature>
<evidence type="ECO:0000256" key="1">
    <source>
        <dbReference type="ARBA" id="ARBA00022598"/>
    </source>
</evidence>
<dbReference type="InterPro" id="IPR012340">
    <property type="entry name" value="NA-bd_OB-fold"/>
</dbReference>